<keyword evidence="13" id="KW-0675">Receptor</keyword>
<dbReference type="Pfam" id="PF00593">
    <property type="entry name" value="TonB_dep_Rec_b-barrel"/>
    <property type="match status" value="1"/>
</dbReference>
<keyword evidence="2 8" id="KW-0813">Transport</keyword>
<evidence type="ECO:0000256" key="4">
    <source>
        <dbReference type="ARBA" id="ARBA00022692"/>
    </source>
</evidence>
<proteinExistence type="inferred from homology"/>
<dbReference type="InterPro" id="IPR037066">
    <property type="entry name" value="Plug_dom_sf"/>
</dbReference>
<dbReference type="Pfam" id="PF07715">
    <property type="entry name" value="Plug"/>
    <property type="match status" value="1"/>
</dbReference>
<dbReference type="Proteomes" id="UP000295550">
    <property type="component" value="Unassembled WGS sequence"/>
</dbReference>
<accession>A0A4R4JPI3</accession>
<keyword evidence="6 8" id="KW-0472">Membrane</keyword>
<dbReference type="EMBL" id="PUJX01000001">
    <property type="protein sequence ID" value="TDB56387.1"/>
    <property type="molecule type" value="Genomic_DNA"/>
</dbReference>
<evidence type="ECO:0000256" key="8">
    <source>
        <dbReference type="PROSITE-ProRule" id="PRU01360"/>
    </source>
</evidence>
<organism evidence="13 14">
    <name type="scientific">Photorhabdus luminescens subsp. mexicana</name>
    <dbReference type="NCBI Taxonomy" id="2100167"/>
    <lineage>
        <taxon>Bacteria</taxon>
        <taxon>Pseudomonadati</taxon>
        <taxon>Pseudomonadota</taxon>
        <taxon>Gammaproteobacteria</taxon>
        <taxon>Enterobacterales</taxon>
        <taxon>Morganellaceae</taxon>
        <taxon>Photorhabdus</taxon>
    </lineage>
</organism>
<dbReference type="InterPro" id="IPR039426">
    <property type="entry name" value="TonB-dep_rcpt-like"/>
</dbReference>
<dbReference type="Gene3D" id="2.170.130.10">
    <property type="entry name" value="TonB-dependent receptor, plug domain"/>
    <property type="match status" value="1"/>
</dbReference>
<dbReference type="InterPro" id="IPR036942">
    <property type="entry name" value="Beta-barrel_TonB_sf"/>
</dbReference>
<keyword evidence="5 9" id="KW-0798">TonB box</keyword>
<gene>
    <name evidence="13" type="ORF">C5468_01155</name>
</gene>
<dbReference type="RefSeq" id="WP_132343466.1">
    <property type="nucleotide sequence ID" value="NZ_CAWOLF010000001.1"/>
</dbReference>
<evidence type="ECO:0000256" key="5">
    <source>
        <dbReference type="ARBA" id="ARBA00023077"/>
    </source>
</evidence>
<evidence type="ECO:0000256" key="7">
    <source>
        <dbReference type="ARBA" id="ARBA00023237"/>
    </source>
</evidence>
<feature type="domain" description="TonB-dependent receptor plug" evidence="12">
    <location>
        <begin position="65"/>
        <end position="165"/>
    </location>
</feature>
<dbReference type="AlphaFoldDB" id="A0A4R4JPI3"/>
<feature type="compositionally biased region" description="Basic and acidic residues" evidence="10">
    <location>
        <begin position="384"/>
        <end position="398"/>
    </location>
</feature>
<evidence type="ECO:0000256" key="9">
    <source>
        <dbReference type="RuleBase" id="RU003357"/>
    </source>
</evidence>
<dbReference type="GO" id="GO:0015344">
    <property type="term" value="F:siderophore uptake transmembrane transporter activity"/>
    <property type="evidence" value="ECO:0007669"/>
    <property type="project" value="TreeGrafter"/>
</dbReference>
<dbReference type="SUPFAM" id="SSF56935">
    <property type="entry name" value="Porins"/>
    <property type="match status" value="1"/>
</dbReference>
<comment type="subcellular location">
    <subcellularLocation>
        <location evidence="1 8">Cell outer membrane</location>
        <topology evidence="1 8">Multi-pass membrane protein</topology>
    </subcellularLocation>
</comment>
<dbReference type="InterPro" id="IPR012910">
    <property type="entry name" value="Plug_dom"/>
</dbReference>
<feature type="region of interest" description="Disordered" evidence="10">
    <location>
        <begin position="373"/>
        <end position="403"/>
    </location>
</feature>
<evidence type="ECO:0000259" key="12">
    <source>
        <dbReference type="Pfam" id="PF07715"/>
    </source>
</evidence>
<name>A0A4R4JPI3_PHOLU</name>
<dbReference type="PROSITE" id="PS52016">
    <property type="entry name" value="TONB_DEPENDENT_REC_3"/>
    <property type="match status" value="1"/>
</dbReference>
<evidence type="ECO:0000313" key="13">
    <source>
        <dbReference type="EMBL" id="TDB56387.1"/>
    </source>
</evidence>
<keyword evidence="4 8" id="KW-0812">Transmembrane</keyword>
<dbReference type="PANTHER" id="PTHR30069">
    <property type="entry name" value="TONB-DEPENDENT OUTER MEMBRANE RECEPTOR"/>
    <property type="match status" value="1"/>
</dbReference>
<evidence type="ECO:0000256" key="10">
    <source>
        <dbReference type="SAM" id="MobiDB-lite"/>
    </source>
</evidence>
<evidence type="ECO:0000313" key="14">
    <source>
        <dbReference type="Proteomes" id="UP000295550"/>
    </source>
</evidence>
<evidence type="ECO:0000256" key="2">
    <source>
        <dbReference type="ARBA" id="ARBA00022448"/>
    </source>
</evidence>
<keyword evidence="7 8" id="KW-0998">Cell outer membrane</keyword>
<protein>
    <submittedName>
        <fullName evidence="13">TonB-dependent receptor</fullName>
    </submittedName>
</protein>
<evidence type="ECO:0000259" key="11">
    <source>
        <dbReference type="Pfam" id="PF00593"/>
    </source>
</evidence>
<evidence type="ECO:0000256" key="3">
    <source>
        <dbReference type="ARBA" id="ARBA00022452"/>
    </source>
</evidence>
<comment type="caution">
    <text evidence="13">The sequence shown here is derived from an EMBL/GenBank/DDBJ whole genome shotgun (WGS) entry which is preliminary data.</text>
</comment>
<sequence length="762" mass="84508">MKIMTKIAGAGVVLIGLQGFAYGEEKQERKSDKVMKFSSLKVSGSQDDAEVRAMERPGSYSSKGEDTKLQSMDSILRSMPGTYTQIDPGQGTVSVNIRGLSGFGRVNMMVDGVSQSFYGTSPTSITHGNSLQSQFGSLIDPNFIVGVDISRGQSDGSDSVNALAGSANFRTIGVDDVIFSGNTLGARTKTLYGDNGIGHNGMIAVAGKTQAFSSEGSIGAMLAVSRHSIDANYKNADGISSDEFGTDKSFKQKPNSQLIKLNIKPNEFHDMELSGRLYHNKFTQRHIDSEDFYLKYNYKPFSELVDMKLLVSTSGSDQIYDIALNALINSKTKNKSNAINLSNISRFNYGDTDFELVFGGKLMKTEYSKTTDSVYSDVEEKDEEEKKTYEKKDGEAKENNSFAPSGKQDIASIYSGLKITRGIYQANINFNYINYNVKGHKPACELRVNCFPQGEAELNLKERGFNPSILLSAEIISEFQPFVSYTHTMRAPNVQEIFYGNEGGASINPFLKGEKSDTYQIGFNSYRPDVIVKGDTLRLKAVWYHTKIKNYISSDLYTLCKDGRVCQFSKLSEEDWKHVDGNFGMHIYSNSITPVIMRGYEVSADYDASVFYSKLAYSWQKTRQPTSISTSIFGADPASELPESFLTLDTGGRLLDEKLRIGSIVKYTGNSHKLDSNPYNLDSNGRTVMEKEKKIPIVVDFYSDYKINKNVLLKFSIQNLTNRNYSEALNRMNNTAALINGATSINQTARGRTYIAGAEIRF</sequence>
<dbReference type="GO" id="GO:0009279">
    <property type="term" value="C:cell outer membrane"/>
    <property type="evidence" value="ECO:0007669"/>
    <property type="project" value="UniProtKB-SubCell"/>
</dbReference>
<evidence type="ECO:0000256" key="6">
    <source>
        <dbReference type="ARBA" id="ARBA00023136"/>
    </source>
</evidence>
<feature type="domain" description="TonB-dependent receptor-like beta-barrel" evidence="11">
    <location>
        <begin position="278"/>
        <end position="720"/>
    </location>
</feature>
<dbReference type="InterPro" id="IPR000531">
    <property type="entry name" value="Beta-barrel_TonB"/>
</dbReference>
<dbReference type="PANTHER" id="PTHR30069:SF50">
    <property type="entry name" value="TONB-DEPENDENT RECEPTOR HI_1217-RELATED"/>
    <property type="match status" value="1"/>
</dbReference>
<dbReference type="GO" id="GO:0044718">
    <property type="term" value="P:siderophore transmembrane transport"/>
    <property type="evidence" value="ECO:0007669"/>
    <property type="project" value="TreeGrafter"/>
</dbReference>
<comment type="similarity">
    <text evidence="8 9">Belongs to the TonB-dependent receptor family.</text>
</comment>
<evidence type="ECO:0000256" key="1">
    <source>
        <dbReference type="ARBA" id="ARBA00004571"/>
    </source>
</evidence>
<reference evidence="13 14" key="1">
    <citation type="journal article" date="2019" name="Int. J. Syst. Evol. Microbiol.">
        <title>Photorhabdus khanii subsp. guanajuatensis subsp. nov., isolated from Heterorhabditis atacamensis, and Photorhabdus luminescens subsp. mexicana subsp. nov., isolated from Heterorhabditis mexicana entomopathogenic nematodes.</title>
        <authorList>
            <person name="Machado R.A.R."/>
            <person name="Bruno P."/>
            <person name="Arce C.C.M."/>
            <person name="Liechti N."/>
            <person name="Kohler A."/>
            <person name="Bernal J."/>
            <person name="Bruggmann R."/>
            <person name="Turlings T.C.J."/>
        </authorList>
    </citation>
    <scope>NUCLEOTIDE SEQUENCE [LARGE SCALE GENOMIC DNA]</scope>
    <source>
        <strain evidence="13 14">MEX47-22</strain>
    </source>
</reference>
<dbReference type="Gene3D" id="2.40.170.20">
    <property type="entry name" value="TonB-dependent receptor, beta-barrel domain"/>
    <property type="match status" value="1"/>
</dbReference>
<keyword evidence="3 8" id="KW-1134">Transmembrane beta strand</keyword>